<proteinExistence type="predicted"/>
<protein>
    <submittedName>
        <fullName evidence="1">Uncharacterized protein</fullName>
    </submittedName>
</protein>
<dbReference type="EMBL" id="JAEFBK010000004">
    <property type="protein sequence ID" value="KAG7616229.1"/>
    <property type="molecule type" value="Genomic_DNA"/>
</dbReference>
<keyword evidence="2" id="KW-1185">Reference proteome</keyword>
<sequence length="47" mass="5416">MAILEAIIYSPNHNNLDIALQQNNVAGKFQKLDRQGAPITFYRRRCL</sequence>
<gene>
    <name evidence="1" type="ORF">ISN45_At04g017380</name>
</gene>
<organism evidence="1 2">
    <name type="scientific">Arabidopsis thaliana x Arabidopsis arenosa</name>
    <dbReference type="NCBI Taxonomy" id="1240361"/>
    <lineage>
        <taxon>Eukaryota</taxon>
        <taxon>Viridiplantae</taxon>
        <taxon>Streptophyta</taxon>
        <taxon>Embryophyta</taxon>
        <taxon>Tracheophyta</taxon>
        <taxon>Spermatophyta</taxon>
        <taxon>Magnoliopsida</taxon>
        <taxon>eudicotyledons</taxon>
        <taxon>Gunneridae</taxon>
        <taxon>Pentapetalae</taxon>
        <taxon>rosids</taxon>
        <taxon>malvids</taxon>
        <taxon>Brassicales</taxon>
        <taxon>Brassicaceae</taxon>
        <taxon>Camelineae</taxon>
        <taxon>Arabidopsis</taxon>
    </lineage>
</organism>
<comment type="caution">
    <text evidence="1">The sequence shown here is derived from an EMBL/GenBank/DDBJ whole genome shotgun (WGS) entry which is preliminary data.</text>
</comment>
<reference evidence="1 2" key="1">
    <citation type="submission" date="2020-12" db="EMBL/GenBank/DDBJ databases">
        <title>Concerted genomic and epigenomic changes stabilize Arabidopsis allopolyploids.</title>
        <authorList>
            <person name="Chen Z."/>
        </authorList>
    </citation>
    <scope>NUCLEOTIDE SEQUENCE [LARGE SCALE GENOMIC DNA]</scope>
    <source>
        <strain evidence="1">Allo738</strain>
        <tissue evidence="1">Leaf</tissue>
    </source>
</reference>
<evidence type="ECO:0000313" key="2">
    <source>
        <dbReference type="Proteomes" id="UP000694240"/>
    </source>
</evidence>
<accession>A0A8T2DYB7</accession>
<evidence type="ECO:0000313" key="1">
    <source>
        <dbReference type="EMBL" id="KAG7616229.1"/>
    </source>
</evidence>
<dbReference type="AlphaFoldDB" id="A0A8T2DYB7"/>
<name>A0A8T2DYB7_9BRAS</name>
<dbReference type="Proteomes" id="UP000694240">
    <property type="component" value="Chromosome 4"/>
</dbReference>